<sequence length="258" mass="28637">MNFRPVKMSALLTVAMATARAPACPSLCTPNHQHQSKLRTEHRKASVTHYRRTMGSLIILSLLCSLLAMTISAPVHLTLQTEFPQHVELAKSLTKKLLSEIPTVHQSCIANEGLSLESTAEVKNLEYLTAVLAIPASPRLSPISDTYTMEMSLNHITEGLQLHQHLIQEVKEKLKCAEKLTTLQADLRDLSAQVNKVQQQAHITPSEPQIQSSSLSSRLTGDYEVQVATHLVLQQLQSFGQDVFRSLRHIHTLSSISQ</sequence>
<evidence type="ECO:0000256" key="2">
    <source>
        <dbReference type="SAM" id="Coils"/>
    </source>
</evidence>
<dbReference type="Proteomes" id="UP000752171">
    <property type="component" value="Unassembled WGS sequence"/>
</dbReference>
<dbReference type="PANTHER" id="PTHR10511:SF2">
    <property type="entry name" value="GRANULOCYTE COLONY-STIMULATING FACTOR"/>
    <property type="match status" value="1"/>
</dbReference>
<gene>
    <name evidence="4" type="ORF">AMEX_G5020</name>
</gene>
<organism evidence="4 5">
    <name type="scientific">Astyanax mexicanus</name>
    <name type="common">Blind cave fish</name>
    <name type="synonym">Astyanax fasciatus mexicanus</name>
    <dbReference type="NCBI Taxonomy" id="7994"/>
    <lineage>
        <taxon>Eukaryota</taxon>
        <taxon>Metazoa</taxon>
        <taxon>Chordata</taxon>
        <taxon>Craniata</taxon>
        <taxon>Vertebrata</taxon>
        <taxon>Euteleostomi</taxon>
        <taxon>Actinopterygii</taxon>
        <taxon>Neopterygii</taxon>
        <taxon>Teleostei</taxon>
        <taxon>Ostariophysi</taxon>
        <taxon>Characiformes</taxon>
        <taxon>Characoidei</taxon>
        <taxon>Acestrorhamphidae</taxon>
        <taxon>Acestrorhamphinae</taxon>
        <taxon>Astyanax</taxon>
    </lineage>
</organism>
<dbReference type="SMART" id="SM00126">
    <property type="entry name" value="IL6"/>
    <property type="match status" value="1"/>
</dbReference>
<evidence type="ECO:0000313" key="5">
    <source>
        <dbReference type="Proteomes" id="UP000752171"/>
    </source>
</evidence>
<keyword evidence="2" id="KW-0175">Coiled coil</keyword>
<feature type="chain" id="PRO_5035833810" description="Colony stimulating factor 3 (granulocyte) a" evidence="3">
    <location>
        <begin position="24"/>
        <end position="258"/>
    </location>
</feature>
<protein>
    <recommendedName>
        <fullName evidence="6">Colony stimulating factor 3 (granulocyte) a</fullName>
    </recommendedName>
</protein>
<dbReference type="InterPro" id="IPR009079">
    <property type="entry name" value="4_helix_cytokine-like_core"/>
</dbReference>
<dbReference type="GO" id="GO:0006955">
    <property type="term" value="P:immune response"/>
    <property type="evidence" value="ECO:0007669"/>
    <property type="project" value="InterPro"/>
</dbReference>
<reference evidence="4 5" key="1">
    <citation type="submission" date="2021-07" db="EMBL/GenBank/DDBJ databases">
        <authorList>
            <person name="Imarazene B."/>
            <person name="Zahm M."/>
            <person name="Klopp C."/>
            <person name="Cabau C."/>
            <person name="Beille S."/>
            <person name="Jouanno E."/>
            <person name="Castinel A."/>
            <person name="Lluch J."/>
            <person name="Gil L."/>
            <person name="Kuchtly C."/>
            <person name="Lopez Roques C."/>
            <person name="Donnadieu C."/>
            <person name="Parrinello H."/>
            <person name="Journot L."/>
            <person name="Du K."/>
            <person name="Schartl M."/>
            <person name="Retaux S."/>
            <person name="Guiguen Y."/>
        </authorList>
    </citation>
    <scope>NUCLEOTIDE SEQUENCE [LARGE SCALE GENOMIC DNA]</scope>
    <source>
        <strain evidence="4">Pach_M1</strain>
        <tissue evidence="4">Testis</tissue>
    </source>
</reference>
<keyword evidence="3" id="KW-0732">Signal</keyword>
<dbReference type="GO" id="GO:0005576">
    <property type="term" value="C:extracellular region"/>
    <property type="evidence" value="ECO:0007669"/>
    <property type="project" value="InterPro"/>
</dbReference>
<proteinExistence type="inferred from homology"/>
<dbReference type="GO" id="GO:0005125">
    <property type="term" value="F:cytokine activity"/>
    <property type="evidence" value="ECO:0007669"/>
    <property type="project" value="InterPro"/>
</dbReference>
<dbReference type="Gene3D" id="1.20.1250.10">
    <property type="match status" value="1"/>
</dbReference>
<accession>A0A8T2MC99</accession>
<dbReference type="AlphaFoldDB" id="A0A8T2MC99"/>
<evidence type="ECO:0000313" key="4">
    <source>
        <dbReference type="EMBL" id="KAG9279495.1"/>
    </source>
</evidence>
<comment type="caution">
    <text evidence="4">The sequence shown here is derived from an EMBL/GenBank/DDBJ whole genome shotgun (WGS) entry which is preliminary data.</text>
</comment>
<dbReference type="PANTHER" id="PTHR10511">
    <property type="entry name" value="GRANULOCYTE COLONY-STIMULATING FACTOR"/>
    <property type="match status" value="1"/>
</dbReference>
<comment type="similarity">
    <text evidence="1">Belongs to the IL-6 superfamily.</text>
</comment>
<dbReference type="InterPro" id="IPR040117">
    <property type="entry name" value="GCSF/MGF"/>
</dbReference>
<name>A0A8T2MC99_ASTMX</name>
<dbReference type="SUPFAM" id="SSF47266">
    <property type="entry name" value="4-helical cytokines"/>
    <property type="match status" value="1"/>
</dbReference>
<dbReference type="GO" id="GO:0045639">
    <property type="term" value="P:positive regulation of myeloid cell differentiation"/>
    <property type="evidence" value="ECO:0007669"/>
    <property type="project" value="InterPro"/>
</dbReference>
<dbReference type="EMBL" id="JAICCE010000003">
    <property type="protein sequence ID" value="KAG9279495.1"/>
    <property type="molecule type" value="Genomic_DNA"/>
</dbReference>
<feature type="signal peptide" evidence="3">
    <location>
        <begin position="1"/>
        <end position="23"/>
    </location>
</feature>
<evidence type="ECO:0000256" key="3">
    <source>
        <dbReference type="SAM" id="SignalP"/>
    </source>
</evidence>
<dbReference type="InterPro" id="IPR030474">
    <property type="entry name" value="IL-6/GCSF/MGF"/>
</dbReference>
<evidence type="ECO:0000256" key="1">
    <source>
        <dbReference type="ARBA" id="ARBA00007432"/>
    </source>
</evidence>
<feature type="coiled-coil region" evidence="2">
    <location>
        <begin position="160"/>
        <end position="200"/>
    </location>
</feature>
<evidence type="ECO:0008006" key="6">
    <source>
        <dbReference type="Google" id="ProtNLM"/>
    </source>
</evidence>